<accession>U2Y4D2</accession>
<dbReference type="InterPro" id="IPR052513">
    <property type="entry name" value="Thioester_dehydratase-like"/>
</dbReference>
<evidence type="ECO:0000313" key="3">
    <source>
        <dbReference type="EMBL" id="GAD47911.1"/>
    </source>
</evidence>
<dbReference type="KEGG" id="ntd:EGO55_13715"/>
<dbReference type="Gene3D" id="6.10.30.10">
    <property type="match status" value="1"/>
</dbReference>
<dbReference type="InterPro" id="IPR022002">
    <property type="entry name" value="ChsH2_Znr"/>
</dbReference>
<name>U2Y4D2_9SPHN</name>
<dbReference type="Proteomes" id="UP000016568">
    <property type="component" value="Unassembled WGS sequence"/>
</dbReference>
<feature type="domain" description="ChsH2 C-terminal OB-fold" evidence="1">
    <location>
        <begin position="54"/>
        <end position="122"/>
    </location>
</feature>
<organism evidence="3 4">
    <name type="scientific">Caenibius tardaugens NBRC 16725</name>
    <dbReference type="NCBI Taxonomy" id="1219035"/>
    <lineage>
        <taxon>Bacteria</taxon>
        <taxon>Pseudomonadati</taxon>
        <taxon>Pseudomonadota</taxon>
        <taxon>Alphaproteobacteria</taxon>
        <taxon>Sphingomonadales</taxon>
        <taxon>Erythrobacteraceae</taxon>
        <taxon>Caenibius</taxon>
    </lineage>
</organism>
<dbReference type="Pfam" id="PF01796">
    <property type="entry name" value="OB_ChsH2_C"/>
    <property type="match status" value="1"/>
</dbReference>
<feature type="domain" description="ChsH2 rubredoxin-like zinc ribbon" evidence="2">
    <location>
        <begin position="18"/>
        <end position="46"/>
    </location>
</feature>
<proteinExistence type="predicted"/>
<keyword evidence="4" id="KW-1185">Reference proteome</keyword>
<dbReference type="InterPro" id="IPR012340">
    <property type="entry name" value="NA-bd_OB-fold"/>
</dbReference>
<dbReference type="Pfam" id="PF12172">
    <property type="entry name" value="zf-ChsH2"/>
    <property type="match status" value="1"/>
</dbReference>
<reference evidence="3 4" key="1">
    <citation type="submission" date="2013-09" db="EMBL/GenBank/DDBJ databases">
        <title>Whole genome shotgun sequence of Novosphingobium tardaugens NBRC 16725.</title>
        <authorList>
            <person name="Isaki S."/>
            <person name="Hosoyama A."/>
            <person name="Tsuchikane K."/>
            <person name="Katsumata H."/>
            <person name="Ando Y."/>
            <person name="Yamazaki S."/>
            <person name="Fujita N."/>
        </authorList>
    </citation>
    <scope>NUCLEOTIDE SEQUENCE [LARGE SCALE GENOMIC DNA]</scope>
    <source>
        <strain evidence="3 4">NBRC 16725</strain>
    </source>
</reference>
<evidence type="ECO:0000313" key="4">
    <source>
        <dbReference type="Proteomes" id="UP000016568"/>
    </source>
</evidence>
<evidence type="ECO:0008006" key="5">
    <source>
        <dbReference type="Google" id="ProtNLM"/>
    </source>
</evidence>
<protein>
    <recommendedName>
        <fullName evidence="5">DUF35 domain-containing protein</fullName>
    </recommendedName>
</protein>
<dbReference type="PANTHER" id="PTHR34075:SF5">
    <property type="entry name" value="BLR3430 PROTEIN"/>
    <property type="match status" value="1"/>
</dbReference>
<evidence type="ECO:0000259" key="1">
    <source>
        <dbReference type="Pfam" id="PF01796"/>
    </source>
</evidence>
<dbReference type="OrthoDB" id="4303499at2"/>
<dbReference type="SUPFAM" id="SSF50249">
    <property type="entry name" value="Nucleic acid-binding proteins"/>
    <property type="match status" value="1"/>
</dbReference>
<gene>
    <name evidence="3" type="ORF">NT2_01_06850</name>
</gene>
<evidence type="ECO:0000259" key="2">
    <source>
        <dbReference type="Pfam" id="PF12172"/>
    </source>
</evidence>
<dbReference type="PANTHER" id="PTHR34075">
    <property type="entry name" value="BLR3430 PROTEIN"/>
    <property type="match status" value="1"/>
</dbReference>
<dbReference type="InterPro" id="IPR002878">
    <property type="entry name" value="ChsH2_C"/>
</dbReference>
<dbReference type="EMBL" id="BASZ01000001">
    <property type="protein sequence ID" value="GAD47911.1"/>
    <property type="molecule type" value="Genomic_DNA"/>
</dbReference>
<dbReference type="AlphaFoldDB" id="U2Y4D2"/>
<dbReference type="eggNOG" id="COG1545">
    <property type="taxonomic scope" value="Bacteria"/>
</dbReference>
<sequence>MMQAAKPVLEGFFTTGDKPALLGSRCVKCGTFYFPAVEGFCRNPDCDCSQFEGVELSRTGKLWSFTNACYKPPEPYIAKEPFEPYAIAAVELEKEKMIVLGQVVEGVGVEQLKAGLEMELVIETIPDAVEPEGKLTWKWKPVA</sequence>
<comment type="caution">
    <text evidence="3">The sequence shown here is derived from an EMBL/GenBank/DDBJ whole genome shotgun (WGS) entry which is preliminary data.</text>
</comment>